<dbReference type="AlphaFoldDB" id="S3D8F7"/>
<keyword evidence="4" id="KW-0805">Transcription regulation</keyword>
<dbReference type="KEGG" id="glz:GLAREA_10462"/>
<dbReference type="RefSeq" id="XP_008077754.1">
    <property type="nucleotide sequence ID" value="XM_008079563.1"/>
</dbReference>
<dbReference type="PANTHER" id="PTHR47782">
    <property type="entry name" value="ZN(II)2CYS6 TRANSCRIPTION FACTOR (EUROFUNG)-RELATED"/>
    <property type="match status" value="1"/>
</dbReference>
<protein>
    <recommendedName>
        <fullName evidence="10">Transcription factor domain-containing protein</fullName>
    </recommendedName>
</protein>
<dbReference type="InterPro" id="IPR052202">
    <property type="entry name" value="Yeast_MetPath_Reg"/>
</dbReference>
<keyword evidence="7" id="KW-0539">Nucleus</keyword>
<evidence type="ECO:0000256" key="6">
    <source>
        <dbReference type="ARBA" id="ARBA00023163"/>
    </source>
</evidence>
<dbReference type="GO" id="GO:0000981">
    <property type="term" value="F:DNA-binding transcription factor activity, RNA polymerase II-specific"/>
    <property type="evidence" value="ECO:0007669"/>
    <property type="project" value="TreeGrafter"/>
</dbReference>
<dbReference type="GO" id="GO:0005634">
    <property type="term" value="C:nucleus"/>
    <property type="evidence" value="ECO:0007669"/>
    <property type="project" value="UniProtKB-SubCell"/>
</dbReference>
<evidence type="ECO:0000256" key="3">
    <source>
        <dbReference type="ARBA" id="ARBA00022833"/>
    </source>
</evidence>
<evidence type="ECO:0000256" key="2">
    <source>
        <dbReference type="ARBA" id="ARBA00022723"/>
    </source>
</evidence>
<keyword evidence="5" id="KW-0238">DNA-binding</keyword>
<organism evidence="8 9">
    <name type="scientific">Glarea lozoyensis (strain ATCC 20868 / MF5171)</name>
    <dbReference type="NCBI Taxonomy" id="1116229"/>
    <lineage>
        <taxon>Eukaryota</taxon>
        <taxon>Fungi</taxon>
        <taxon>Dikarya</taxon>
        <taxon>Ascomycota</taxon>
        <taxon>Pezizomycotina</taxon>
        <taxon>Leotiomycetes</taxon>
        <taxon>Helotiales</taxon>
        <taxon>Helotiaceae</taxon>
        <taxon>Glarea</taxon>
    </lineage>
</organism>
<sequence>MYAMSQKTNQTQNIPRRYLYSLQEQIHELQSEIEAIVNEQGVQSNNIGSTTPIQRNSTEEYHVGVTGTAFGNLPCATTYIGPLTSARLLERLLIALAERHLASTADMDETDSPCRQALQSLSELRSHNKGTTAMSHIFIDPKKPDTQIQSSTQRALIEHYLKVVQPEYPLLSLGQEVEFLNEENPVRRWGSDTSASDGLAINSVFAIGATLLARDQEPALTTVALAFTRNVRKASQSVVDLENTQLEAVKHLVTAFSFSALCELTQPASGQAYAVLGRAFSLMEQLRAEYQTSLYPLDDEFKRLEYCLMKMESVVEIHFQRPSRYTAISSLSSFDDAGASRLDYSSIAAYKQIRISRQYLNNNHVPSQRILDDLVPTRHRLAPQGLEKVLDFVTATVYLALHPLFTTCPEIIFLYSSKQQHTICLDKPTTDLLYVVSRSAARVIDHYVQANKDSKIISLWIAAEHILQAGAMWATYLIMVHTQSLGGGLSGIGLSTAMTPLHKCTSLLSSIAQRWGDGTNYTEVWDTFLLLYWDTLTEL</sequence>
<dbReference type="CDD" id="cd12148">
    <property type="entry name" value="fungal_TF_MHR"/>
    <property type="match status" value="1"/>
</dbReference>
<proteinExistence type="predicted"/>
<evidence type="ECO:0000313" key="9">
    <source>
        <dbReference type="Proteomes" id="UP000016922"/>
    </source>
</evidence>
<dbReference type="eggNOG" id="ENOG502SU6A">
    <property type="taxonomic scope" value="Eukaryota"/>
</dbReference>
<keyword evidence="2" id="KW-0479">Metal-binding</keyword>
<comment type="subcellular location">
    <subcellularLocation>
        <location evidence="1">Nucleus</location>
    </subcellularLocation>
</comment>
<evidence type="ECO:0000256" key="7">
    <source>
        <dbReference type="ARBA" id="ARBA00023242"/>
    </source>
</evidence>
<dbReference type="EMBL" id="KE145355">
    <property type="protein sequence ID" value="EPE34767.1"/>
    <property type="molecule type" value="Genomic_DNA"/>
</dbReference>
<accession>S3D8F7</accession>
<evidence type="ECO:0000256" key="1">
    <source>
        <dbReference type="ARBA" id="ARBA00004123"/>
    </source>
</evidence>
<keyword evidence="6" id="KW-0804">Transcription</keyword>
<evidence type="ECO:0000256" key="4">
    <source>
        <dbReference type="ARBA" id="ARBA00023015"/>
    </source>
</evidence>
<keyword evidence="3" id="KW-0862">Zinc</keyword>
<evidence type="ECO:0000256" key="5">
    <source>
        <dbReference type="ARBA" id="ARBA00023125"/>
    </source>
</evidence>
<dbReference type="GO" id="GO:0045944">
    <property type="term" value="P:positive regulation of transcription by RNA polymerase II"/>
    <property type="evidence" value="ECO:0007669"/>
    <property type="project" value="TreeGrafter"/>
</dbReference>
<dbReference type="Proteomes" id="UP000016922">
    <property type="component" value="Unassembled WGS sequence"/>
</dbReference>
<reference evidence="8 9" key="1">
    <citation type="journal article" date="2013" name="BMC Genomics">
        <title>Genomics-driven discovery of the pneumocandin biosynthetic gene cluster in the fungus Glarea lozoyensis.</title>
        <authorList>
            <person name="Chen L."/>
            <person name="Yue Q."/>
            <person name="Zhang X."/>
            <person name="Xiang M."/>
            <person name="Wang C."/>
            <person name="Li S."/>
            <person name="Che Y."/>
            <person name="Ortiz-Lopez F.J."/>
            <person name="Bills G.F."/>
            <person name="Liu X."/>
            <person name="An Z."/>
        </authorList>
    </citation>
    <scope>NUCLEOTIDE SEQUENCE [LARGE SCALE GENOMIC DNA]</scope>
    <source>
        <strain evidence="9">ATCC 20868 / MF5171</strain>
    </source>
</reference>
<dbReference type="GO" id="GO:0046872">
    <property type="term" value="F:metal ion binding"/>
    <property type="evidence" value="ECO:0007669"/>
    <property type="project" value="UniProtKB-KW"/>
</dbReference>
<evidence type="ECO:0008006" key="10">
    <source>
        <dbReference type="Google" id="ProtNLM"/>
    </source>
</evidence>
<gene>
    <name evidence="8" type="ORF">GLAREA_10462</name>
</gene>
<dbReference type="OMA" id="MLTHENP"/>
<name>S3D8F7_GLAL2</name>
<dbReference type="GeneID" id="19469508"/>
<dbReference type="OrthoDB" id="189997at2759"/>
<dbReference type="GO" id="GO:0043565">
    <property type="term" value="F:sequence-specific DNA binding"/>
    <property type="evidence" value="ECO:0007669"/>
    <property type="project" value="TreeGrafter"/>
</dbReference>
<dbReference type="HOGENOM" id="CLU_011177_0_0_1"/>
<evidence type="ECO:0000313" key="8">
    <source>
        <dbReference type="EMBL" id="EPE34767.1"/>
    </source>
</evidence>
<dbReference type="PANTHER" id="PTHR47782:SF12">
    <property type="entry name" value="ZN(II)2CYS6 TRANSCRIPTION FACTOR (EUROFUNG)"/>
    <property type="match status" value="1"/>
</dbReference>
<keyword evidence="9" id="KW-1185">Reference proteome</keyword>